<dbReference type="GO" id="GO:0016874">
    <property type="term" value="F:ligase activity"/>
    <property type="evidence" value="ECO:0007669"/>
    <property type="project" value="UniProtKB-KW"/>
</dbReference>
<dbReference type="PROSITE" id="PS50075">
    <property type="entry name" value="CARRIER"/>
    <property type="match status" value="1"/>
</dbReference>
<name>A0A9P6MFH7_9FUNG</name>
<keyword evidence="6" id="KW-1185">Reference proteome</keyword>
<dbReference type="EMBL" id="JAAAID010003631">
    <property type="protein sequence ID" value="KAF9996726.1"/>
    <property type="molecule type" value="Genomic_DNA"/>
</dbReference>
<keyword evidence="2" id="KW-0597">Phosphoprotein</keyword>
<dbReference type="GO" id="GO:0043041">
    <property type="term" value="P:amino acid activation for nonribosomal peptide biosynthetic process"/>
    <property type="evidence" value="ECO:0007669"/>
    <property type="project" value="TreeGrafter"/>
</dbReference>
<dbReference type="GO" id="GO:0031177">
    <property type="term" value="F:phosphopantetheine binding"/>
    <property type="evidence" value="ECO:0007669"/>
    <property type="project" value="TreeGrafter"/>
</dbReference>
<reference evidence="5" key="1">
    <citation type="journal article" date="2020" name="Fungal Divers.">
        <title>Resolving the Mortierellaceae phylogeny through synthesis of multi-gene phylogenetics and phylogenomics.</title>
        <authorList>
            <person name="Vandepol N."/>
            <person name="Liber J."/>
            <person name="Desiro A."/>
            <person name="Na H."/>
            <person name="Kennedy M."/>
            <person name="Barry K."/>
            <person name="Grigoriev I.V."/>
            <person name="Miller A.N."/>
            <person name="O'Donnell K."/>
            <person name="Stajich J.E."/>
            <person name="Bonito G."/>
        </authorList>
    </citation>
    <scope>NUCLEOTIDE SEQUENCE</scope>
    <source>
        <strain evidence="5">NRRL 2769</strain>
    </source>
</reference>
<dbReference type="InterPro" id="IPR023213">
    <property type="entry name" value="CAT-like_dom_sf"/>
</dbReference>
<evidence type="ECO:0000313" key="5">
    <source>
        <dbReference type="EMBL" id="KAF9996726.1"/>
    </source>
</evidence>
<dbReference type="SUPFAM" id="SSF56801">
    <property type="entry name" value="Acetyl-CoA synthetase-like"/>
    <property type="match status" value="1"/>
</dbReference>
<dbReference type="AlphaFoldDB" id="A0A9P6MFH7"/>
<dbReference type="InterPro" id="IPR001242">
    <property type="entry name" value="Condensation_dom"/>
</dbReference>
<dbReference type="PROSITE" id="PS00012">
    <property type="entry name" value="PHOSPHOPANTETHEINE"/>
    <property type="match status" value="1"/>
</dbReference>
<dbReference type="Gene3D" id="3.30.559.30">
    <property type="entry name" value="Nonribosomal peptide synthetase, condensation domain"/>
    <property type="match status" value="1"/>
</dbReference>
<dbReference type="InterPro" id="IPR006162">
    <property type="entry name" value="Ppantetheine_attach_site"/>
</dbReference>
<dbReference type="SUPFAM" id="SSF47336">
    <property type="entry name" value="ACP-like"/>
    <property type="match status" value="1"/>
</dbReference>
<sequence>MDAFPLTNNGKIDRRALPKPDDASLVGSVYEEPQGEIEVELAKVWSDLLKIDRVGRQDNFFMLGGHSLMAIRMIELLRQRGLSLSIRALFNKPVLHALAASHGRQQSDLEIPSNLITTETTKITPNMLPLIDLSQEDIDLIVSQVPGGVANIQDIYALSALQDGILFHHMLATEGDPYLQVACTAFRDKELLDRYLHAFQKVVDRHDILRTAFVWKNLSTPAQVVLRQATLSVVEHSLDPSNGPVVDQLMELYNTRNYSMELNSAPLTRFAYAQEGDGRWILIQLLHHLIDDNTTFKLMSAETKAIMAGQDGDRQSPQPFRNLIAQTRLGVSAEEHEVFFRKMLGDIDNPSLPYGLSDVHNERQSVTESYQVLPQDLNDKLRAHAQRLGVTLASLCHLAWGMVIAAISGQTQVVFGTVLFGRMRGSGSDSTLGPYINTLPFRVNVEDSSVVDAAQRVQADVAALLEHEHASLAIAQRCSGVPSGMPLFGALLNYRHRANEVNETGTDTGVEHLGFHERTNYPFVLSVEDFGSSLGLTPQATQPYDPSRIGGYMQQALYSLAEALEHTPEVSIHSLRILPMEEYNLVVHSWNNTDALYPSNQCVHQLFEDQVEMAPEAVAVVHDD</sequence>
<dbReference type="Gene3D" id="1.10.1200.10">
    <property type="entry name" value="ACP-like"/>
    <property type="match status" value="1"/>
</dbReference>
<dbReference type="CDD" id="cd19544">
    <property type="entry name" value="E-C_NRPS"/>
    <property type="match status" value="1"/>
</dbReference>
<comment type="caution">
    <text evidence="5">The sequence shown here is derived from an EMBL/GenBank/DDBJ whole genome shotgun (WGS) entry which is preliminary data.</text>
</comment>
<keyword evidence="1" id="KW-0596">Phosphopantetheine</keyword>
<dbReference type="Gene3D" id="3.30.559.10">
    <property type="entry name" value="Chloramphenicol acetyltransferase-like domain"/>
    <property type="match status" value="1"/>
</dbReference>
<dbReference type="GO" id="GO:0044550">
    <property type="term" value="P:secondary metabolite biosynthetic process"/>
    <property type="evidence" value="ECO:0007669"/>
    <property type="project" value="TreeGrafter"/>
</dbReference>
<evidence type="ECO:0000256" key="3">
    <source>
        <dbReference type="ARBA" id="ARBA00022598"/>
    </source>
</evidence>
<dbReference type="GO" id="GO:0005737">
    <property type="term" value="C:cytoplasm"/>
    <property type="evidence" value="ECO:0007669"/>
    <property type="project" value="TreeGrafter"/>
</dbReference>
<feature type="domain" description="Carrier" evidence="4">
    <location>
        <begin position="32"/>
        <end position="106"/>
    </location>
</feature>
<dbReference type="PANTHER" id="PTHR45527">
    <property type="entry name" value="NONRIBOSOMAL PEPTIDE SYNTHETASE"/>
    <property type="match status" value="1"/>
</dbReference>
<dbReference type="InterPro" id="IPR036736">
    <property type="entry name" value="ACP-like_sf"/>
</dbReference>
<dbReference type="Pfam" id="PF00668">
    <property type="entry name" value="Condensation"/>
    <property type="match status" value="1"/>
</dbReference>
<organism evidence="5 6">
    <name type="scientific">Entomortierella chlamydospora</name>
    <dbReference type="NCBI Taxonomy" id="101097"/>
    <lineage>
        <taxon>Eukaryota</taxon>
        <taxon>Fungi</taxon>
        <taxon>Fungi incertae sedis</taxon>
        <taxon>Mucoromycota</taxon>
        <taxon>Mortierellomycotina</taxon>
        <taxon>Mortierellomycetes</taxon>
        <taxon>Mortierellales</taxon>
        <taxon>Mortierellaceae</taxon>
        <taxon>Entomortierella</taxon>
    </lineage>
</organism>
<dbReference type="PANTHER" id="PTHR45527:SF1">
    <property type="entry name" value="FATTY ACID SYNTHASE"/>
    <property type="match status" value="1"/>
</dbReference>
<dbReference type="SUPFAM" id="SSF52777">
    <property type="entry name" value="CoA-dependent acyltransferases"/>
    <property type="match status" value="2"/>
</dbReference>
<dbReference type="Proteomes" id="UP000703661">
    <property type="component" value="Unassembled WGS sequence"/>
</dbReference>
<evidence type="ECO:0000256" key="2">
    <source>
        <dbReference type="ARBA" id="ARBA00022553"/>
    </source>
</evidence>
<dbReference type="Pfam" id="PF00550">
    <property type="entry name" value="PP-binding"/>
    <property type="match status" value="1"/>
</dbReference>
<evidence type="ECO:0000313" key="6">
    <source>
        <dbReference type="Proteomes" id="UP000703661"/>
    </source>
</evidence>
<feature type="non-terminal residue" evidence="5">
    <location>
        <position position="624"/>
    </location>
</feature>
<accession>A0A9P6MFH7</accession>
<keyword evidence="3" id="KW-0436">Ligase</keyword>
<dbReference type="FunFam" id="1.10.1200.10:FF:000005">
    <property type="entry name" value="Nonribosomal peptide synthetase 1"/>
    <property type="match status" value="1"/>
</dbReference>
<evidence type="ECO:0000259" key="4">
    <source>
        <dbReference type="PROSITE" id="PS50075"/>
    </source>
</evidence>
<gene>
    <name evidence="5" type="ORF">BGZ80_007183</name>
</gene>
<protein>
    <recommendedName>
        <fullName evidence="4">Carrier domain-containing protein</fullName>
    </recommendedName>
</protein>
<dbReference type="InterPro" id="IPR009081">
    <property type="entry name" value="PP-bd_ACP"/>
</dbReference>
<proteinExistence type="predicted"/>
<evidence type="ECO:0000256" key="1">
    <source>
        <dbReference type="ARBA" id="ARBA00022450"/>
    </source>
</evidence>